<evidence type="ECO:0000259" key="6">
    <source>
        <dbReference type="SMART" id="SM00547"/>
    </source>
</evidence>
<protein>
    <recommendedName>
        <fullName evidence="6">RanBP2-type domain-containing protein</fullName>
    </recommendedName>
</protein>
<evidence type="ECO:0000256" key="1">
    <source>
        <dbReference type="ARBA" id="ARBA00022723"/>
    </source>
</evidence>
<feature type="region of interest" description="Disordered" evidence="5">
    <location>
        <begin position="467"/>
        <end position="494"/>
    </location>
</feature>
<evidence type="ECO:0000313" key="8">
    <source>
        <dbReference type="Proteomes" id="UP000284403"/>
    </source>
</evidence>
<feature type="coiled-coil region" evidence="4">
    <location>
        <begin position="234"/>
        <end position="311"/>
    </location>
</feature>
<evidence type="ECO:0000256" key="5">
    <source>
        <dbReference type="SAM" id="MobiDB-lite"/>
    </source>
</evidence>
<accession>A0A3R7PT22</accession>
<evidence type="ECO:0000256" key="3">
    <source>
        <dbReference type="ARBA" id="ARBA00022833"/>
    </source>
</evidence>
<dbReference type="OrthoDB" id="272644at2759"/>
<keyword evidence="4" id="KW-0175">Coiled coil</keyword>
<reference evidence="7 8" key="1">
    <citation type="journal article" date="2018" name="BMC Genomics">
        <title>Genomic comparison of Trypanosoma conorhini and Trypanosoma rangeli to Trypanosoma cruzi strains of high and low virulence.</title>
        <authorList>
            <person name="Bradwell K.R."/>
            <person name="Koparde V.N."/>
            <person name="Matveyev A.V."/>
            <person name="Serrano M.G."/>
            <person name="Alves J.M."/>
            <person name="Parikh H."/>
            <person name="Huang B."/>
            <person name="Lee V."/>
            <person name="Espinosa-Alvarez O."/>
            <person name="Ortiz P.A."/>
            <person name="Costa-Martins A.G."/>
            <person name="Teixeira M.M."/>
            <person name="Buck G.A."/>
        </authorList>
    </citation>
    <scope>NUCLEOTIDE SEQUENCE [LARGE SCALE GENOMIC DNA]</scope>
    <source>
        <strain evidence="7 8">025E</strain>
    </source>
</reference>
<sequence>MSADLSGLTTSGTAGAATYMEEIILQNEALLLEVEQLRSLVKGKGLDQLHRLRDENESLRQQLKLSESKLAERTHQLEVLEAAYDRFDGVHSVMQELTEQRNVLSEMREQCATLEQQNSALKSELVKLSHSEDEARSSLQETEQRCQMLKEEAIKLRVSMEKMKSDLATIETSKCSAERALEEAKLANAELRAHSQALENKCEALNARLCETECEAREYSRIKTEKQIGAEKELQELRDEAAARETRLRAVEQLRAELQEELRVTKAALAAQEESASKALLQQRDQLEETLRRESAELRQALEARERSLREQLTQNMVLKEEVTLLSAEKELLRSRQQELPPGVSRLKKRLKELSDETSKKEALQQRFQNMLTSSTATNSDIKHLFEQMLDYQERRDEEMLTMVAVERIKKDDMEKVYEGKLGKLHAELKNLTYEIHTLKNERGGAVAEIASAGSLLLSPGATQDGAVAAGGNQRQRPLASQANVKAPVPSVPNETLGPVARAGGGGDGVGGSDSNVLDNLWRPLSERADGGNATVQSLRPVPLCSPQVRHAELLVCSRCTLHNKPGSTVCEACGFSL</sequence>
<proteinExistence type="predicted"/>
<gene>
    <name evidence="7" type="ORF">Tco025E_02370</name>
</gene>
<feature type="compositionally biased region" description="Polar residues" evidence="5">
    <location>
        <begin position="473"/>
        <end position="484"/>
    </location>
</feature>
<feature type="coiled-coil region" evidence="4">
    <location>
        <begin position="20"/>
        <end position="69"/>
    </location>
</feature>
<keyword evidence="1" id="KW-0479">Metal-binding</keyword>
<dbReference type="AlphaFoldDB" id="A0A3R7PT22"/>
<feature type="coiled-coil region" evidence="4">
    <location>
        <begin position="97"/>
        <end position="208"/>
    </location>
</feature>
<evidence type="ECO:0000313" key="7">
    <source>
        <dbReference type="EMBL" id="RNF24690.1"/>
    </source>
</evidence>
<comment type="caution">
    <text evidence="7">The sequence shown here is derived from an EMBL/GenBank/DDBJ whole genome shotgun (WGS) entry which is preliminary data.</text>
</comment>
<feature type="domain" description="RanBP2-type" evidence="6">
    <location>
        <begin position="553"/>
        <end position="577"/>
    </location>
</feature>
<evidence type="ECO:0000256" key="2">
    <source>
        <dbReference type="ARBA" id="ARBA00022771"/>
    </source>
</evidence>
<name>A0A3R7PT22_9TRYP</name>
<dbReference type="GeneID" id="40315981"/>
<organism evidence="7 8">
    <name type="scientific">Trypanosoma conorhini</name>
    <dbReference type="NCBI Taxonomy" id="83891"/>
    <lineage>
        <taxon>Eukaryota</taxon>
        <taxon>Discoba</taxon>
        <taxon>Euglenozoa</taxon>
        <taxon>Kinetoplastea</taxon>
        <taxon>Metakinetoplastina</taxon>
        <taxon>Trypanosomatida</taxon>
        <taxon>Trypanosomatidae</taxon>
        <taxon>Trypanosoma</taxon>
    </lineage>
</organism>
<dbReference type="EMBL" id="MKKU01000095">
    <property type="protein sequence ID" value="RNF24690.1"/>
    <property type="molecule type" value="Genomic_DNA"/>
</dbReference>
<dbReference type="Proteomes" id="UP000284403">
    <property type="component" value="Unassembled WGS sequence"/>
</dbReference>
<evidence type="ECO:0000256" key="4">
    <source>
        <dbReference type="SAM" id="Coils"/>
    </source>
</evidence>
<keyword evidence="8" id="KW-1185">Reference proteome</keyword>
<dbReference type="GO" id="GO:0008270">
    <property type="term" value="F:zinc ion binding"/>
    <property type="evidence" value="ECO:0007669"/>
    <property type="project" value="UniProtKB-KW"/>
</dbReference>
<dbReference type="RefSeq" id="XP_029230537.1">
    <property type="nucleotide sequence ID" value="XM_029369297.1"/>
</dbReference>
<dbReference type="SMART" id="SM00547">
    <property type="entry name" value="ZnF_RBZ"/>
    <property type="match status" value="1"/>
</dbReference>
<keyword evidence="3" id="KW-0862">Zinc</keyword>
<dbReference type="InterPro" id="IPR001876">
    <property type="entry name" value="Znf_RanBP2"/>
</dbReference>
<keyword evidence="2" id="KW-0863">Zinc-finger</keyword>